<dbReference type="Proteomes" id="UP001196338">
    <property type="component" value="Unassembled WGS sequence"/>
</dbReference>
<protein>
    <submittedName>
        <fullName evidence="1">Uncharacterized protein</fullName>
    </submittedName>
</protein>
<reference evidence="1" key="1">
    <citation type="submission" date="2021-05" db="EMBL/GenBank/DDBJ databases">
        <authorList>
            <person name="Stine C."/>
        </authorList>
    </citation>
    <scope>NUCLEOTIDE SEQUENCE</scope>
    <source>
        <strain evidence="1">TDS0091212</strain>
    </source>
</reference>
<feature type="non-terminal residue" evidence="1">
    <location>
        <position position="1"/>
    </location>
</feature>
<reference evidence="1" key="2">
    <citation type="submission" date="2023-08" db="EMBL/GenBank/DDBJ databases">
        <title>Vibrio cholerae Outbreaks in Tanzania Exemplify Founder Flush: Simultaneous Increases in Population Size and Genetic Diversity.</title>
        <authorList>
            <person name="Debes A.K."/>
            <person name="Mohammed A."/>
            <person name="Maseke I."/>
            <person name="Almeida M."/>
            <person name="Li S."/>
            <person name="Matimba H."/>
            <person name="Joachim A."/>
            <person name="Mizinduko M."/>
            <person name="Nyanga S."/>
            <person name="Kelly M."/>
            <person name="Kachwamba Y."/>
            <person name="Schaffer A.M."/>
            <person name="Nyanga A.S."/>
            <person name="Mghamba J."/>
            <person name="Mosha F.S."/>
            <person name="Sack D.A."/>
            <person name="Stine O.C."/>
        </authorList>
    </citation>
    <scope>NUCLEOTIDE SEQUENCE</scope>
    <source>
        <strain evidence="1">TDS0091212</strain>
    </source>
</reference>
<organism evidence="1 2">
    <name type="scientific">Vibrio cholerae</name>
    <dbReference type="NCBI Taxonomy" id="666"/>
    <lineage>
        <taxon>Bacteria</taxon>
        <taxon>Pseudomonadati</taxon>
        <taxon>Pseudomonadota</taxon>
        <taxon>Gammaproteobacteria</taxon>
        <taxon>Vibrionales</taxon>
        <taxon>Vibrionaceae</taxon>
        <taxon>Vibrio</taxon>
    </lineage>
</organism>
<accession>A0AAW4KVM6</accession>
<comment type="caution">
    <text evidence="1">The sequence shown here is derived from an EMBL/GenBank/DDBJ whole genome shotgun (WGS) entry which is preliminary data.</text>
</comment>
<evidence type="ECO:0000313" key="2">
    <source>
        <dbReference type="Proteomes" id="UP001196338"/>
    </source>
</evidence>
<evidence type="ECO:0000313" key="1">
    <source>
        <dbReference type="EMBL" id="MBS7673290.1"/>
    </source>
</evidence>
<gene>
    <name evidence="1" type="ORF">KIN13_07595</name>
</gene>
<dbReference type="EMBL" id="JAHBND010000400">
    <property type="protein sequence ID" value="MBS7673290.1"/>
    <property type="molecule type" value="Genomic_DNA"/>
</dbReference>
<dbReference type="AlphaFoldDB" id="A0AAW4KVM6"/>
<name>A0AAW4KVM6_VIBCL</name>
<dbReference type="RefSeq" id="WP_213420947.1">
    <property type="nucleotide sequence ID" value="NZ_JAHBND010000400.1"/>
</dbReference>
<proteinExistence type="predicted"/>
<sequence length="67" mass="7440">DSTACAKQKKSINYLICIYKYLEYKFFYAGCCTSEIEARASIFKLAVVSNFNGTGWLGLATQGKHSS</sequence>